<dbReference type="Gene3D" id="3.20.10.10">
    <property type="entry name" value="D-amino Acid Aminotransferase, subunit A, domain 2"/>
    <property type="match status" value="1"/>
</dbReference>
<dbReference type="AlphaFoldDB" id="A0A9P7H0C0"/>
<dbReference type="PIRSF" id="PIRSF006468">
    <property type="entry name" value="BCAT1"/>
    <property type="match status" value="1"/>
</dbReference>
<feature type="modified residue" description="N6-(pyridoxal phosphate)lysine" evidence="6">
    <location>
        <position position="216"/>
    </location>
</feature>
<dbReference type="EMBL" id="JAGPUO010000011">
    <property type="protein sequence ID" value="KAG5659449.1"/>
    <property type="molecule type" value="Genomic_DNA"/>
</dbReference>
<organism evidence="10 11">
    <name type="scientific">Fusarium avenaceum</name>
    <dbReference type="NCBI Taxonomy" id="40199"/>
    <lineage>
        <taxon>Eukaryota</taxon>
        <taxon>Fungi</taxon>
        <taxon>Dikarya</taxon>
        <taxon>Ascomycota</taxon>
        <taxon>Pezizomycotina</taxon>
        <taxon>Sordariomycetes</taxon>
        <taxon>Hypocreomycetidae</taxon>
        <taxon>Hypocreales</taxon>
        <taxon>Nectriaceae</taxon>
        <taxon>Fusarium</taxon>
        <taxon>Fusarium tricinctum species complex</taxon>
    </lineage>
</organism>
<keyword evidence="4 9" id="KW-0808">Transferase</keyword>
<evidence type="ECO:0000256" key="1">
    <source>
        <dbReference type="ARBA" id="ARBA00001933"/>
    </source>
</evidence>
<dbReference type="GO" id="GO:0009098">
    <property type="term" value="P:L-leucine biosynthetic process"/>
    <property type="evidence" value="ECO:0007669"/>
    <property type="project" value="TreeGrafter"/>
</dbReference>
<evidence type="ECO:0000256" key="3">
    <source>
        <dbReference type="ARBA" id="ARBA00022576"/>
    </source>
</evidence>
<dbReference type="EC" id="2.6.1.42" evidence="9"/>
<keyword evidence="11" id="KW-1185">Reference proteome</keyword>
<dbReference type="InterPro" id="IPR005786">
    <property type="entry name" value="B_amino_transII"/>
</dbReference>
<dbReference type="InterPro" id="IPR036038">
    <property type="entry name" value="Aminotransferase-like"/>
</dbReference>
<evidence type="ECO:0000256" key="4">
    <source>
        <dbReference type="ARBA" id="ARBA00022679"/>
    </source>
</evidence>
<keyword evidence="9" id="KW-0028">Amino-acid biosynthesis</keyword>
<accession>A0A9P7H0C0</accession>
<dbReference type="Gene3D" id="3.30.470.10">
    <property type="match status" value="1"/>
</dbReference>
<evidence type="ECO:0000256" key="6">
    <source>
        <dbReference type="PIRSR" id="PIRSR006468-1"/>
    </source>
</evidence>
<gene>
    <name evidence="10" type="ORF">KAF25_002008</name>
</gene>
<evidence type="ECO:0000256" key="8">
    <source>
        <dbReference type="RuleBase" id="RU004516"/>
    </source>
</evidence>
<dbReference type="InterPro" id="IPR001544">
    <property type="entry name" value="Aminotrans_IV"/>
</dbReference>
<dbReference type="InterPro" id="IPR018300">
    <property type="entry name" value="Aminotrans_IV_CS"/>
</dbReference>
<keyword evidence="3 9" id="KW-0032">Aminotransferase</keyword>
<name>A0A9P7H0C0_9HYPO</name>
<evidence type="ECO:0000256" key="2">
    <source>
        <dbReference type="ARBA" id="ARBA00009320"/>
    </source>
</evidence>
<dbReference type="Pfam" id="PF01063">
    <property type="entry name" value="Aminotran_4"/>
    <property type="match status" value="1"/>
</dbReference>
<dbReference type="InterPro" id="IPR043132">
    <property type="entry name" value="BCAT-like_C"/>
</dbReference>
<dbReference type="GO" id="GO:0004084">
    <property type="term" value="F:branched-chain-amino-acid transaminase activity"/>
    <property type="evidence" value="ECO:0007669"/>
    <property type="project" value="UniProtKB-EC"/>
</dbReference>
<proteinExistence type="inferred from homology"/>
<dbReference type="FunFam" id="3.30.470.10:FF:000012">
    <property type="entry name" value="Branched-chain-amino-acid aminotransferase"/>
    <property type="match status" value="1"/>
</dbReference>
<dbReference type="PANTHER" id="PTHR11825:SF69">
    <property type="entry name" value="BRANCHED-CHAIN-AMINO-ACID AMINOTRANSFERASE"/>
    <property type="match status" value="1"/>
</dbReference>
<dbReference type="PANTHER" id="PTHR11825">
    <property type="entry name" value="SUBGROUP IIII AMINOTRANSFERASE"/>
    <property type="match status" value="1"/>
</dbReference>
<evidence type="ECO:0000256" key="9">
    <source>
        <dbReference type="RuleBase" id="RU004517"/>
    </source>
</evidence>
<comment type="similarity">
    <text evidence="2 7">Belongs to the class-IV pyridoxal-phosphate-dependent aminotransferase family.</text>
</comment>
<evidence type="ECO:0000313" key="10">
    <source>
        <dbReference type="EMBL" id="KAG5659449.1"/>
    </source>
</evidence>
<dbReference type="SUPFAM" id="SSF56752">
    <property type="entry name" value="D-aminoacid aminotransferase-like PLP-dependent enzymes"/>
    <property type="match status" value="1"/>
</dbReference>
<evidence type="ECO:0000313" key="11">
    <source>
        <dbReference type="Proteomes" id="UP000782241"/>
    </source>
</evidence>
<comment type="catalytic activity">
    <reaction evidence="9">
        <text>L-isoleucine + 2-oxoglutarate = (S)-3-methyl-2-oxopentanoate + L-glutamate</text>
        <dbReference type="Rhea" id="RHEA:24801"/>
        <dbReference type="ChEBI" id="CHEBI:16810"/>
        <dbReference type="ChEBI" id="CHEBI:29985"/>
        <dbReference type="ChEBI" id="CHEBI:35146"/>
        <dbReference type="ChEBI" id="CHEBI:58045"/>
        <dbReference type="EC" id="2.6.1.42"/>
    </reaction>
</comment>
<comment type="caution">
    <text evidence="10">The sequence shown here is derived from an EMBL/GenBank/DDBJ whole genome shotgun (WGS) entry which is preliminary data.</text>
</comment>
<dbReference type="GO" id="GO:0005739">
    <property type="term" value="C:mitochondrion"/>
    <property type="evidence" value="ECO:0007669"/>
    <property type="project" value="TreeGrafter"/>
</dbReference>
<dbReference type="PROSITE" id="PS00770">
    <property type="entry name" value="AA_TRANSFER_CLASS_4"/>
    <property type="match status" value="1"/>
</dbReference>
<comment type="cofactor">
    <cofactor evidence="1 8">
        <name>pyridoxal 5'-phosphate</name>
        <dbReference type="ChEBI" id="CHEBI:597326"/>
    </cofactor>
</comment>
<keyword evidence="9" id="KW-0100">Branched-chain amino acid biosynthesis</keyword>
<dbReference type="Proteomes" id="UP000782241">
    <property type="component" value="Unassembled WGS sequence"/>
</dbReference>
<evidence type="ECO:0000256" key="7">
    <source>
        <dbReference type="RuleBase" id="RU004106"/>
    </source>
</evidence>
<dbReference type="GO" id="GO:0009099">
    <property type="term" value="P:L-valine biosynthetic process"/>
    <property type="evidence" value="ECO:0007669"/>
    <property type="project" value="TreeGrafter"/>
</dbReference>
<keyword evidence="5 8" id="KW-0663">Pyridoxal phosphate</keyword>
<reference evidence="10" key="1">
    <citation type="submission" date="2021-04" db="EMBL/GenBank/DDBJ databases">
        <title>Draft genome of Fusarium avenaceum strain F156N33, isolated from an atmospheric sample in Virginia.</title>
        <authorList>
            <person name="Yang S."/>
            <person name="Vinatzer B.A."/>
            <person name="Coleman J."/>
        </authorList>
    </citation>
    <scope>NUCLEOTIDE SEQUENCE</scope>
    <source>
        <strain evidence="10">F156N33</strain>
    </source>
</reference>
<protein>
    <recommendedName>
        <fullName evidence="9">Branched-chain-amino-acid aminotransferase</fullName>
        <ecNumber evidence="9">2.6.1.42</ecNumber>
    </recommendedName>
</protein>
<comment type="catalytic activity">
    <reaction evidence="9">
        <text>L-valine + 2-oxoglutarate = 3-methyl-2-oxobutanoate + L-glutamate</text>
        <dbReference type="Rhea" id="RHEA:24813"/>
        <dbReference type="ChEBI" id="CHEBI:11851"/>
        <dbReference type="ChEBI" id="CHEBI:16810"/>
        <dbReference type="ChEBI" id="CHEBI:29985"/>
        <dbReference type="ChEBI" id="CHEBI:57762"/>
        <dbReference type="EC" id="2.6.1.42"/>
    </reaction>
</comment>
<sequence length="388" mass="43219">MATNIQVQRQLDASRLESHLASTSRLVPKPGSAELWAQNVATDHMVTCRWTVDGGWDTPALKPFGDLTISPLASCLHYATQCFEGMKVYRGFDNRVRLFRPDRNAKRLVTSAKRVSLPEFDPEQLVELIKVLVRVDAKKWLPEPGNFRYIRPALIGTGSQLGIQIPKEAVLMITMVCWPDFSSESPPGQEPRSDLRLITSKNNTIRAWPGGFGYAKVGANYGPSFASHCEAQRAGYDQILWLFGQDGEVTEAGASNFFAVVKDAQTSKPVLMTAPLTEKIILDGVTRRSVLDLVKSRLSGEIEVKEVKFTANDLVEAWRDGLLLEAFVSGTAFFIKRVSTIRFGDRDIDLPQQQGDKAEFSALIKGWLHDIMFGSEDNEWGVIVDIDE</sequence>
<evidence type="ECO:0000256" key="5">
    <source>
        <dbReference type="ARBA" id="ARBA00022898"/>
    </source>
</evidence>
<dbReference type="InterPro" id="IPR043131">
    <property type="entry name" value="BCAT-like_N"/>
</dbReference>
<comment type="catalytic activity">
    <reaction evidence="9">
        <text>L-leucine + 2-oxoglutarate = 4-methyl-2-oxopentanoate + L-glutamate</text>
        <dbReference type="Rhea" id="RHEA:18321"/>
        <dbReference type="ChEBI" id="CHEBI:16810"/>
        <dbReference type="ChEBI" id="CHEBI:17865"/>
        <dbReference type="ChEBI" id="CHEBI:29985"/>
        <dbReference type="ChEBI" id="CHEBI:57427"/>
        <dbReference type="EC" id="2.6.1.42"/>
    </reaction>
</comment>